<comment type="catalytic activity">
    <reaction evidence="1">
        <text>[protein]-peptidylproline (omega=180) = [protein]-peptidylproline (omega=0)</text>
        <dbReference type="Rhea" id="RHEA:16237"/>
        <dbReference type="Rhea" id="RHEA-COMP:10747"/>
        <dbReference type="Rhea" id="RHEA-COMP:10748"/>
        <dbReference type="ChEBI" id="CHEBI:83833"/>
        <dbReference type="ChEBI" id="CHEBI:83834"/>
        <dbReference type="EC" id="5.2.1.8"/>
    </reaction>
</comment>
<dbReference type="PANTHER" id="PTHR47245:SF2">
    <property type="entry name" value="PEPTIDYL-PROLYL CIS-TRANS ISOMERASE HP_0175-RELATED"/>
    <property type="match status" value="1"/>
</dbReference>
<dbReference type="AlphaFoldDB" id="F6D9M8"/>
<comment type="similarity">
    <text evidence="2">Belongs to the PpiC/parvulin rotamase family.</text>
</comment>
<organism evidence="7 8">
    <name type="scientific">Thiomicrospira cyclica (strain DSM 14477 / JCM 11371 / ALM1)</name>
    <name type="common">Thioalkalimicrobium cyclicum</name>
    <dbReference type="NCBI Taxonomy" id="717773"/>
    <lineage>
        <taxon>Bacteria</taxon>
        <taxon>Pseudomonadati</taxon>
        <taxon>Pseudomonadota</taxon>
        <taxon>Gammaproteobacteria</taxon>
        <taxon>Thiotrichales</taxon>
        <taxon>Piscirickettsiaceae</taxon>
        <taxon>Thiomicrospira</taxon>
    </lineage>
</organism>
<evidence type="ECO:0000259" key="6">
    <source>
        <dbReference type="PROSITE" id="PS50198"/>
    </source>
</evidence>
<keyword evidence="5 7" id="KW-0413">Isomerase</keyword>
<evidence type="ECO:0000256" key="3">
    <source>
        <dbReference type="ARBA" id="ARBA00013194"/>
    </source>
</evidence>
<dbReference type="SUPFAM" id="SSF54534">
    <property type="entry name" value="FKBP-like"/>
    <property type="match status" value="1"/>
</dbReference>
<accession>F6D9M8</accession>
<keyword evidence="8" id="KW-1185">Reference proteome</keyword>
<dbReference type="InterPro" id="IPR000297">
    <property type="entry name" value="PPIase_PpiC"/>
</dbReference>
<evidence type="ECO:0000313" key="7">
    <source>
        <dbReference type="EMBL" id="AEG30985.1"/>
    </source>
</evidence>
<dbReference type="PROSITE" id="PS50198">
    <property type="entry name" value="PPIC_PPIASE_2"/>
    <property type="match status" value="1"/>
</dbReference>
<evidence type="ECO:0000256" key="1">
    <source>
        <dbReference type="ARBA" id="ARBA00000971"/>
    </source>
</evidence>
<dbReference type="KEGG" id="tcy:Thicy_0209"/>
<evidence type="ECO:0000313" key="8">
    <source>
        <dbReference type="Proteomes" id="UP000009232"/>
    </source>
</evidence>
<dbReference type="EMBL" id="CP002776">
    <property type="protein sequence ID" value="AEG30985.1"/>
    <property type="molecule type" value="Genomic_DNA"/>
</dbReference>
<dbReference type="eggNOG" id="COG0760">
    <property type="taxonomic scope" value="Bacteria"/>
</dbReference>
<dbReference type="Proteomes" id="UP000009232">
    <property type="component" value="Chromosome"/>
</dbReference>
<reference evidence="7 8" key="1">
    <citation type="submission" date="2011-05" db="EMBL/GenBank/DDBJ databases">
        <title>Complete sequence of Thioalkalimicrobium cyclicum ALM1.</title>
        <authorList>
            <consortium name="US DOE Joint Genome Institute"/>
            <person name="Lucas S."/>
            <person name="Han J."/>
            <person name="Lapidus A."/>
            <person name="Cheng J.-F."/>
            <person name="Goodwin L."/>
            <person name="Pitluck S."/>
            <person name="Peters L."/>
            <person name="Mikhailova N."/>
            <person name="Davenport K."/>
            <person name="Han C."/>
            <person name="Tapia R."/>
            <person name="Land M."/>
            <person name="Hauser L."/>
            <person name="Kyrpides N."/>
            <person name="Ivanova N."/>
            <person name="Pagani I."/>
            <person name="Kappler U."/>
            <person name="Woyke T."/>
        </authorList>
    </citation>
    <scope>NUCLEOTIDE SEQUENCE [LARGE SCALE GENOMIC DNA]</scope>
    <source>
        <strain evidence="8">DSM 14477 / JCM 11371 / ALM1</strain>
    </source>
</reference>
<dbReference type="InterPro" id="IPR046357">
    <property type="entry name" value="PPIase_dom_sf"/>
</dbReference>
<dbReference type="HOGENOM" id="CLU_090028_6_1_6"/>
<dbReference type="InterPro" id="IPR050245">
    <property type="entry name" value="PrsA_foldase"/>
</dbReference>
<proteinExistence type="inferred from homology"/>
<feature type="domain" description="PpiC" evidence="6">
    <location>
        <begin position="1"/>
        <end position="91"/>
    </location>
</feature>
<dbReference type="Pfam" id="PF00639">
    <property type="entry name" value="Rotamase"/>
    <property type="match status" value="1"/>
</dbReference>
<sequence length="95" mass="10759">MPLIHASHILLPSRKIAVRLYTRLVNHELTFEDAVTRYSICASKAHEGDLGFMAPGLLARDFEQGLWQAPTAQPSEPFASSQGWHIVWVHQKVWP</sequence>
<dbReference type="GO" id="GO:0003755">
    <property type="term" value="F:peptidyl-prolyl cis-trans isomerase activity"/>
    <property type="evidence" value="ECO:0007669"/>
    <property type="project" value="UniProtKB-KW"/>
</dbReference>
<dbReference type="STRING" id="717773.Thicy_0209"/>
<name>F6D9M8_THICA</name>
<dbReference type="Gene3D" id="3.10.50.40">
    <property type="match status" value="1"/>
</dbReference>
<evidence type="ECO:0000256" key="2">
    <source>
        <dbReference type="ARBA" id="ARBA00007656"/>
    </source>
</evidence>
<dbReference type="OrthoDB" id="9769613at2"/>
<gene>
    <name evidence="7" type="ordered locus">Thicy_0209</name>
</gene>
<evidence type="ECO:0000256" key="5">
    <source>
        <dbReference type="PROSITE-ProRule" id="PRU00278"/>
    </source>
</evidence>
<dbReference type="RefSeq" id="WP_013834768.1">
    <property type="nucleotide sequence ID" value="NC_015581.1"/>
</dbReference>
<dbReference type="EC" id="5.2.1.8" evidence="3"/>
<keyword evidence="4 5" id="KW-0697">Rotamase</keyword>
<dbReference type="PANTHER" id="PTHR47245">
    <property type="entry name" value="PEPTIDYLPROLYL ISOMERASE"/>
    <property type="match status" value="1"/>
</dbReference>
<protein>
    <recommendedName>
        <fullName evidence="3">peptidylprolyl isomerase</fullName>
        <ecNumber evidence="3">5.2.1.8</ecNumber>
    </recommendedName>
</protein>
<evidence type="ECO:0000256" key="4">
    <source>
        <dbReference type="ARBA" id="ARBA00023110"/>
    </source>
</evidence>